<dbReference type="Gene3D" id="3.30.70.330">
    <property type="match status" value="1"/>
</dbReference>
<feature type="compositionally biased region" description="Low complexity" evidence="1">
    <location>
        <begin position="158"/>
        <end position="174"/>
    </location>
</feature>
<protein>
    <recommendedName>
        <fullName evidence="4">RRM domain-containing protein</fullName>
    </recommendedName>
</protein>
<keyword evidence="3" id="KW-1185">Reference proteome</keyword>
<feature type="compositionally biased region" description="Pro residues" evidence="1">
    <location>
        <begin position="460"/>
        <end position="481"/>
    </location>
</feature>
<accession>A0A812S5C2</accession>
<reference evidence="2" key="1">
    <citation type="submission" date="2021-02" db="EMBL/GenBank/DDBJ databases">
        <authorList>
            <person name="Dougan E. K."/>
            <person name="Rhodes N."/>
            <person name="Thang M."/>
            <person name="Chan C."/>
        </authorList>
    </citation>
    <scope>NUCLEOTIDE SEQUENCE</scope>
</reference>
<feature type="region of interest" description="Disordered" evidence="1">
    <location>
        <begin position="151"/>
        <end position="188"/>
    </location>
</feature>
<feature type="region of interest" description="Disordered" evidence="1">
    <location>
        <begin position="460"/>
        <end position="492"/>
    </location>
</feature>
<feature type="region of interest" description="Disordered" evidence="1">
    <location>
        <begin position="273"/>
        <end position="295"/>
    </location>
</feature>
<dbReference type="OrthoDB" id="5411533at2759"/>
<feature type="compositionally biased region" description="Low complexity" evidence="1">
    <location>
        <begin position="280"/>
        <end position="291"/>
    </location>
</feature>
<dbReference type="AlphaFoldDB" id="A0A812S5C2"/>
<dbReference type="Proteomes" id="UP000604046">
    <property type="component" value="Unassembled WGS sequence"/>
</dbReference>
<dbReference type="InterPro" id="IPR035979">
    <property type="entry name" value="RBD_domain_sf"/>
</dbReference>
<feature type="compositionally biased region" description="Low complexity" evidence="1">
    <location>
        <begin position="1"/>
        <end position="12"/>
    </location>
</feature>
<feature type="region of interest" description="Disordered" evidence="1">
    <location>
        <begin position="1"/>
        <end position="72"/>
    </location>
</feature>
<organism evidence="2 3">
    <name type="scientific">Symbiodinium natans</name>
    <dbReference type="NCBI Taxonomy" id="878477"/>
    <lineage>
        <taxon>Eukaryota</taxon>
        <taxon>Sar</taxon>
        <taxon>Alveolata</taxon>
        <taxon>Dinophyceae</taxon>
        <taxon>Suessiales</taxon>
        <taxon>Symbiodiniaceae</taxon>
        <taxon>Symbiodinium</taxon>
    </lineage>
</organism>
<dbReference type="SUPFAM" id="SSF54928">
    <property type="entry name" value="RNA-binding domain, RBD"/>
    <property type="match status" value="1"/>
</dbReference>
<proteinExistence type="predicted"/>
<dbReference type="GO" id="GO:0003676">
    <property type="term" value="F:nucleic acid binding"/>
    <property type="evidence" value="ECO:0007669"/>
    <property type="project" value="InterPro"/>
</dbReference>
<comment type="caution">
    <text evidence="2">The sequence shown here is derived from an EMBL/GenBank/DDBJ whole genome shotgun (WGS) entry which is preliminary data.</text>
</comment>
<sequence>MSRGARSLSPRTPRTPRRGRGVPPLVSRQCGNLMVFVADRSRPQDAEIESPKSPGTAASPRTPAFKPQNPSRLPVVLKAAVDAAKDGPPEQKLQQEQQDVNMETEVVMEVEKDPCATKCEPEASEAGRAIARQDQEAGDNLQREDEASNCKDSCTEISSPGSASPCSSANSSCESTDETEDDGPRPWHSGLPGIGFFPMCAPMFPSFRHKAWQHCHGWQVDNLKAWYHVARQRAQLRGAPKADETCAVGCCCRRCIGFPAAFRPKNVVEATDAEDAPQYDASDTESSSSAESSDDVQVVFPKASAPCPPRNWHAPVLRRGYRPTQATEGERKVFCCNLSPDGTAAELQQAFELRFRALPLYQERYLAMGMAASAVRRVAIRGGGTYAFVTFFDEQLASTAMLFHGMEFCGQKVRTSRPTDFVPAPDGAVPPMDVGPLRRLGMLPQEDGDGAHLSMLPPPPKVMMPPPPAAPAPLTETPPPGATTKAAPPAPPQSLQSMRHLYLGNLPPSEDTLQDVTEMITCICSGLPAYDPNFGPAMLGAEAANGGGWLVEMQSPELARQAQGHLCGAIFQGQSITAYVTFGQLTTARAGG</sequence>
<evidence type="ECO:0000313" key="3">
    <source>
        <dbReference type="Proteomes" id="UP000604046"/>
    </source>
</evidence>
<evidence type="ECO:0008006" key="4">
    <source>
        <dbReference type="Google" id="ProtNLM"/>
    </source>
</evidence>
<evidence type="ECO:0000313" key="2">
    <source>
        <dbReference type="EMBL" id="CAE7464042.1"/>
    </source>
</evidence>
<dbReference type="InterPro" id="IPR012677">
    <property type="entry name" value="Nucleotide-bd_a/b_plait_sf"/>
</dbReference>
<dbReference type="EMBL" id="CAJNDS010002412">
    <property type="protein sequence ID" value="CAE7464042.1"/>
    <property type="molecule type" value="Genomic_DNA"/>
</dbReference>
<gene>
    <name evidence="2" type="ORF">SNAT2548_LOCUS25882</name>
</gene>
<evidence type="ECO:0000256" key="1">
    <source>
        <dbReference type="SAM" id="MobiDB-lite"/>
    </source>
</evidence>
<name>A0A812S5C2_9DINO</name>